<proteinExistence type="predicted"/>
<feature type="non-terminal residue" evidence="1">
    <location>
        <position position="1"/>
    </location>
</feature>
<protein>
    <submittedName>
        <fullName evidence="1">Uncharacterized protein</fullName>
    </submittedName>
</protein>
<evidence type="ECO:0000313" key="2">
    <source>
        <dbReference type="Proteomes" id="UP000676336"/>
    </source>
</evidence>
<comment type="caution">
    <text evidence="1">The sequence shown here is derived from an EMBL/GenBank/DDBJ whole genome shotgun (WGS) entry which is preliminary data.</text>
</comment>
<organism evidence="1 2">
    <name type="scientific">Rotaria magnacalcarata</name>
    <dbReference type="NCBI Taxonomy" id="392030"/>
    <lineage>
        <taxon>Eukaryota</taxon>
        <taxon>Metazoa</taxon>
        <taxon>Spiralia</taxon>
        <taxon>Gnathifera</taxon>
        <taxon>Rotifera</taxon>
        <taxon>Eurotatoria</taxon>
        <taxon>Bdelloidea</taxon>
        <taxon>Philodinida</taxon>
        <taxon>Philodinidae</taxon>
        <taxon>Rotaria</taxon>
    </lineage>
</organism>
<evidence type="ECO:0000313" key="1">
    <source>
        <dbReference type="EMBL" id="CAF4843732.1"/>
    </source>
</evidence>
<sequence>GSVVPLSIVYVMRPDSLNNLFDLVSSSLLIAFNWSEGVAQRFNLIVIQLNIGIIYFHG</sequence>
<accession>A0A8S3BQZ2</accession>
<dbReference type="EMBL" id="CAJOBI010159118">
    <property type="protein sequence ID" value="CAF4843732.1"/>
    <property type="molecule type" value="Genomic_DNA"/>
</dbReference>
<dbReference type="AlphaFoldDB" id="A0A8S3BQZ2"/>
<gene>
    <name evidence="1" type="ORF">SMN809_LOCUS49063</name>
</gene>
<reference evidence="1" key="1">
    <citation type="submission" date="2021-02" db="EMBL/GenBank/DDBJ databases">
        <authorList>
            <person name="Nowell W R."/>
        </authorList>
    </citation>
    <scope>NUCLEOTIDE SEQUENCE</scope>
</reference>
<dbReference type="Proteomes" id="UP000676336">
    <property type="component" value="Unassembled WGS sequence"/>
</dbReference>
<name>A0A8S3BQZ2_9BILA</name>